<proteinExistence type="inferred from homology"/>
<dbReference type="EMBL" id="WWFF01000007">
    <property type="protein sequence ID" value="MYN53815.1"/>
    <property type="molecule type" value="Genomic_DNA"/>
</dbReference>
<reference evidence="8 9" key="1">
    <citation type="submission" date="2020-01" db="EMBL/GenBank/DDBJ databases">
        <title>Vaginal microbiome of pregnant Indian women: Insights into the genome of dominants Lactobacillus species.</title>
        <authorList>
            <person name="Das B."/>
            <person name="Mehta O."/>
            <person name="Ghosh T.S."/>
            <person name="Kothidar A."/>
            <person name="Gowtham M.R."/>
            <person name="Mitra R."/>
            <person name="Kshetrapal P."/>
            <person name="Wadhwa N."/>
            <person name="Thiruvengadam R."/>
            <person name="Nair G.B."/>
            <person name="Bhatnagar S."/>
            <person name="Pore S."/>
        </authorList>
    </citation>
    <scope>NUCLEOTIDE SEQUENCE [LARGE SCALE GENOMIC DNA]</scope>
    <source>
        <strain evidence="8 9">Indica2</strain>
    </source>
</reference>
<dbReference type="Proteomes" id="UP000460132">
    <property type="component" value="Unassembled WGS sequence"/>
</dbReference>
<evidence type="ECO:0000256" key="6">
    <source>
        <dbReference type="ARBA" id="ARBA00023235"/>
    </source>
</evidence>
<evidence type="ECO:0000256" key="2">
    <source>
        <dbReference type="ARBA" id="ARBA00002315"/>
    </source>
</evidence>
<evidence type="ECO:0000256" key="1">
    <source>
        <dbReference type="ARBA" id="ARBA00000370"/>
    </source>
</evidence>
<feature type="domain" description="Metalloenzyme" evidence="7">
    <location>
        <begin position="231"/>
        <end position="339"/>
    </location>
</feature>
<evidence type="ECO:0000259" key="7">
    <source>
        <dbReference type="Pfam" id="PF01676"/>
    </source>
</evidence>
<dbReference type="PANTHER" id="PTHR31209">
    <property type="entry name" value="COFACTOR-INDEPENDENT PHOSPHOGLYCERATE MUTASE"/>
    <property type="match status" value="1"/>
</dbReference>
<dbReference type="Gene3D" id="3.40.720.10">
    <property type="entry name" value="Alkaline Phosphatase, subunit A"/>
    <property type="match status" value="1"/>
</dbReference>
<dbReference type="GO" id="GO:0006096">
    <property type="term" value="P:glycolytic process"/>
    <property type="evidence" value="ECO:0007669"/>
    <property type="project" value="UniProtKB-KW"/>
</dbReference>
<comment type="similarity">
    <text evidence="4">Belongs to the BPG-independent phosphoglycerate mutase family. A-PGAM subfamily.</text>
</comment>
<dbReference type="InterPro" id="IPR004456">
    <property type="entry name" value="Pglycerate_mutase_ApgM"/>
</dbReference>
<comment type="function">
    <text evidence="2">Catalyzes the interconversion of 2-phosphoglycerate and 3-phosphoglycerate.</text>
</comment>
<evidence type="ECO:0000313" key="8">
    <source>
        <dbReference type="EMBL" id="MYN53815.1"/>
    </source>
</evidence>
<dbReference type="AlphaFoldDB" id="A0A7X4HN74"/>
<dbReference type="GO" id="GO:0046872">
    <property type="term" value="F:metal ion binding"/>
    <property type="evidence" value="ECO:0007669"/>
    <property type="project" value="InterPro"/>
</dbReference>
<dbReference type="Gene3D" id="3.30.70.2130">
    <property type="entry name" value="Metalloenzyme domain"/>
    <property type="match status" value="1"/>
</dbReference>
<name>A0A7X4HN74_9LACO</name>
<dbReference type="InterPro" id="IPR006124">
    <property type="entry name" value="Metalloenzyme"/>
</dbReference>
<sequence>MWNGLSSWRGLIPSSTVAHRALLGDWNFQKHIGRGLFAALSSNISLSNTDIVFRCDLSTVNDKRIVIDERAGRIKDTHEIQNLINSLSPIEGVDFEYQAIKEYRGVLIIHNNNQFKGTNVTDLFALEHSYLEECMPLDQKSIGLASFINKLYRKTHKVLQQQSQLYSNKATAITLRGSARVMQLTNGFLSDKNISGGFVTGIPDVYGVLKYCGLTPLTDLNNICLSTITPEEYIDPILDNLKEHDLFVINIGSFDAAGHDGNLSKKIEYFEQLDKMIKYFKEKTTEQVTIVITADHCTLCRTKQHSFLPVPVIVSPSNEGSDNVKTFSEADFVKSGILGTLANGNVVAKIVAANLGKGFYVS</sequence>
<evidence type="ECO:0000256" key="5">
    <source>
        <dbReference type="ARBA" id="ARBA00023152"/>
    </source>
</evidence>
<comment type="caution">
    <text evidence="8">The sequence shown here is derived from an EMBL/GenBank/DDBJ whole genome shotgun (WGS) entry which is preliminary data.</text>
</comment>
<dbReference type="GO" id="GO:0004619">
    <property type="term" value="F:phosphoglycerate mutase activity"/>
    <property type="evidence" value="ECO:0007669"/>
    <property type="project" value="UniProtKB-EC"/>
</dbReference>
<dbReference type="PANTHER" id="PTHR31209:SF0">
    <property type="entry name" value="METALLOENZYME DOMAIN-CONTAINING PROTEIN"/>
    <property type="match status" value="1"/>
</dbReference>
<protein>
    <recommendedName>
        <fullName evidence="7">Metalloenzyme domain-containing protein</fullName>
    </recommendedName>
</protein>
<dbReference type="RefSeq" id="WP_160811115.1">
    <property type="nucleotide sequence ID" value="NZ_WWFF01000007.1"/>
</dbReference>
<comment type="pathway">
    <text evidence="3">Carbohydrate degradation.</text>
</comment>
<comment type="catalytic activity">
    <reaction evidence="1">
        <text>(2R)-2-phosphoglycerate = (2R)-3-phosphoglycerate</text>
        <dbReference type="Rhea" id="RHEA:15901"/>
        <dbReference type="ChEBI" id="CHEBI:58272"/>
        <dbReference type="ChEBI" id="CHEBI:58289"/>
        <dbReference type="EC" id="5.4.2.12"/>
    </reaction>
</comment>
<dbReference type="InterPro" id="IPR042253">
    <property type="entry name" value="Pglycerate_mutase_ApgM_sf"/>
</dbReference>
<organism evidence="8 9">
    <name type="scientific">Lactobacillus crispatus</name>
    <dbReference type="NCBI Taxonomy" id="47770"/>
    <lineage>
        <taxon>Bacteria</taxon>
        <taxon>Bacillati</taxon>
        <taxon>Bacillota</taxon>
        <taxon>Bacilli</taxon>
        <taxon>Lactobacillales</taxon>
        <taxon>Lactobacillaceae</taxon>
        <taxon>Lactobacillus</taxon>
    </lineage>
</organism>
<dbReference type="Pfam" id="PF01676">
    <property type="entry name" value="Metalloenzyme"/>
    <property type="match status" value="1"/>
</dbReference>
<dbReference type="Pfam" id="PF10143">
    <property type="entry name" value="PhosphMutase"/>
    <property type="match status" value="1"/>
</dbReference>
<gene>
    <name evidence="8" type="ORF">GTK63_05700</name>
</gene>
<evidence type="ECO:0000256" key="4">
    <source>
        <dbReference type="ARBA" id="ARBA00005524"/>
    </source>
</evidence>
<evidence type="ECO:0000313" key="9">
    <source>
        <dbReference type="Proteomes" id="UP000460132"/>
    </source>
</evidence>
<dbReference type="InterPro" id="IPR017850">
    <property type="entry name" value="Alkaline_phosphatase_core_sf"/>
</dbReference>
<keyword evidence="6" id="KW-0413">Isomerase</keyword>
<dbReference type="SUPFAM" id="SSF53649">
    <property type="entry name" value="Alkaline phosphatase-like"/>
    <property type="match status" value="1"/>
</dbReference>
<keyword evidence="5" id="KW-0324">Glycolysis</keyword>
<evidence type="ECO:0000256" key="3">
    <source>
        <dbReference type="ARBA" id="ARBA00004921"/>
    </source>
</evidence>
<accession>A0A7X4HN74</accession>